<dbReference type="Pfam" id="PF01695">
    <property type="entry name" value="IstB_IS21"/>
    <property type="match status" value="1"/>
</dbReference>
<protein>
    <recommendedName>
        <fullName evidence="1">IstB-like ATP-binding domain-containing protein</fullName>
    </recommendedName>
</protein>
<dbReference type="KEGG" id="salj:SMD11_0147"/>
<dbReference type="AlphaFoldDB" id="A0A1Z2KUT0"/>
<dbReference type="Proteomes" id="UP000195755">
    <property type="component" value="Chromosome"/>
</dbReference>
<organism evidence="2 3">
    <name type="scientific">Streptomyces albireticuli</name>
    <dbReference type="NCBI Taxonomy" id="1940"/>
    <lineage>
        <taxon>Bacteria</taxon>
        <taxon>Bacillati</taxon>
        <taxon>Actinomycetota</taxon>
        <taxon>Actinomycetes</taxon>
        <taxon>Kitasatosporales</taxon>
        <taxon>Streptomycetaceae</taxon>
        <taxon>Streptomyces</taxon>
    </lineage>
</organism>
<gene>
    <name evidence="2" type="ORF">SMD11_0147</name>
</gene>
<accession>A0A1Z2KUT0</accession>
<evidence type="ECO:0000313" key="2">
    <source>
        <dbReference type="EMBL" id="ARZ65813.1"/>
    </source>
</evidence>
<dbReference type="InterPro" id="IPR002611">
    <property type="entry name" value="IstB_ATP-bd"/>
</dbReference>
<reference evidence="2 3" key="1">
    <citation type="submission" date="2017-06" db="EMBL/GenBank/DDBJ databases">
        <title>Streptomyces albireticuli Genome sequencing and assembly.</title>
        <authorList>
            <person name="Wang Y."/>
            <person name="Du B."/>
            <person name="Ding Y."/>
            <person name="Liu H."/>
            <person name="Hou Q."/>
            <person name="Liu K."/>
            <person name="Yao L."/>
            <person name="Wang C."/>
        </authorList>
    </citation>
    <scope>NUCLEOTIDE SEQUENCE [LARGE SCALE GENOMIC DNA]</scope>
    <source>
        <strain evidence="2 3">MDJK11</strain>
    </source>
</reference>
<evidence type="ECO:0000259" key="1">
    <source>
        <dbReference type="Pfam" id="PF01695"/>
    </source>
</evidence>
<proteinExistence type="predicted"/>
<evidence type="ECO:0000313" key="3">
    <source>
        <dbReference type="Proteomes" id="UP000195755"/>
    </source>
</evidence>
<dbReference type="EMBL" id="CP021744">
    <property type="protein sequence ID" value="ARZ65813.1"/>
    <property type="molecule type" value="Genomic_DNA"/>
</dbReference>
<sequence>MYQPIAAAPPGQEAVEVDVLPVATAMIDRLVRHAEVISLRGDSFRMRGRDLGRVPPAETSSND</sequence>
<name>A0A1Z2KUT0_9ACTN</name>
<dbReference type="GO" id="GO:0005524">
    <property type="term" value="F:ATP binding"/>
    <property type="evidence" value="ECO:0007669"/>
    <property type="project" value="InterPro"/>
</dbReference>
<feature type="domain" description="IstB-like ATP-binding" evidence="1">
    <location>
        <begin position="22"/>
        <end position="49"/>
    </location>
</feature>